<protein>
    <submittedName>
        <fullName evidence="2">Uncharacterized protein</fullName>
    </submittedName>
</protein>
<evidence type="ECO:0000313" key="2">
    <source>
        <dbReference type="EMBL" id="RRT53669.1"/>
    </source>
</evidence>
<dbReference type="AlphaFoldDB" id="A0A426YPM3"/>
<dbReference type="Proteomes" id="UP000287651">
    <property type="component" value="Unassembled WGS sequence"/>
</dbReference>
<keyword evidence="1" id="KW-0472">Membrane</keyword>
<keyword evidence="1" id="KW-1133">Transmembrane helix</keyword>
<sequence length="87" mass="9184">GSHAESCLHGVVLLGCLVCLLILALGTLFTSADTLPSEESLLVADLVVTFKAELGRLSSLSYLILEYLSISGKIPTSLFDFSPLQTA</sequence>
<accession>A0A426YPM3</accession>
<reference evidence="2 3" key="1">
    <citation type="journal article" date="2014" name="Agronomy (Basel)">
        <title>A Draft Genome Sequence for Ensete ventricosum, the Drought-Tolerant Tree Against Hunger.</title>
        <authorList>
            <person name="Harrison J."/>
            <person name="Moore K.A."/>
            <person name="Paszkiewicz K."/>
            <person name="Jones T."/>
            <person name="Grant M."/>
            <person name="Ambacheew D."/>
            <person name="Muzemil S."/>
            <person name="Studholme D.J."/>
        </authorList>
    </citation>
    <scope>NUCLEOTIDE SEQUENCE [LARGE SCALE GENOMIC DNA]</scope>
</reference>
<feature type="transmembrane region" description="Helical" evidence="1">
    <location>
        <begin position="7"/>
        <end position="29"/>
    </location>
</feature>
<feature type="non-terminal residue" evidence="2">
    <location>
        <position position="1"/>
    </location>
</feature>
<comment type="caution">
    <text evidence="2">The sequence shown here is derived from an EMBL/GenBank/DDBJ whole genome shotgun (WGS) entry which is preliminary data.</text>
</comment>
<dbReference type="EMBL" id="AMZH03011022">
    <property type="protein sequence ID" value="RRT53669.1"/>
    <property type="molecule type" value="Genomic_DNA"/>
</dbReference>
<proteinExistence type="predicted"/>
<name>A0A426YPM3_ENSVE</name>
<evidence type="ECO:0000256" key="1">
    <source>
        <dbReference type="SAM" id="Phobius"/>
    </source>
</evidence>
<evidence type="ECO:0000313" key="3">
    <source>
        <dbReference type="Proteomes" id="UP000287651"/>
    </source>
</evidence>
<organism evidence="2 3">
    <name type="scientific">Ensete ventricosum</name>
    <name type="common">Abyssinian banana</name>
    <name type="synonym">Musa ensete</name>
    <dbReference type="NCBI Taxonomy" id="4639"/>
    <lineage>
        <taxon>Eukaryota</taxon>
        <taxon>Viridiplantae</taxon>
        <taxon>Streptophyta</taxon>
        <taxon>Embryophyta</taxon>
        <taxon>Tracheophyta</taxon>
        <taxon>Spermatophyta</taxon>
        <taxon>Magnoliopsida</taxon>
        <taxon>Liliopsida</taxon>
        <taxon>Zingiberales</taxon>
        <taxon>Musaceae</taxon>
        <taxon>Ensete</taxon>
    </lineage>
</organism>
<gene>
    <name evidence="2" type="ORF">B296_00027165</name>
</gene>
<keyword evidence="1" id="KW-0812">Transmembrane</keyword>